<reference evidence="4 5" key="1">
    <citation type="submission" date="2018-12" db="EMBL/GenBank/DDBJ databases">
        <title>Bacillus yapensis draft genome sequence.</title>
        <authorList>
            <person name="Yu L."/>
            <person name="Xu X."/>
            <person name="Tang X."/>
        </authorList>
    </citation>
    <scope>NUCLEOTIDE SEQUENCE [LARGE SCALE GENOMIC DNA]</scope>
    <source>
        <strain evidence="4 5">XXST-01</strain>
    </source>
</reference>
<keyword evidence="5" id="KW-1185">Reference proteome</keyword>
<dbReference type="PANTHER" id="PTHR39183">
    <property type="entry name" value="SPORE COAT PROTEIN F-LIKE PROTEIN YHCQ"/>
    <property type="match status" value="1"/>
</dbReference>
<keyword evidence="4" id="KW-0167">Capsid protein</keyword>
<dbReference type="PANTHER" id="PTHR39183:SF1">
    <property type="entry name" value="SPORE COAT PROTEIN F-LIKE PROTEIN YHCQ"/>
    <property type="match status" value="1"/>
</dbReference>
<dbReference type="Proteomes" id="UP000271374">
    <property type="component" value="Unassembled WGS sequence"/>
</dbReference>
<dbReference type="RefSeq" id="WP_126410266.1">
    <property type="nucleotide sequence ID" value="NZ_RXNT01000017.1"/>
</dbReference>
<gene>
    <name evidence="4" type="ORF">EKG37_18465</name>
</gene>
<dbReference type="InterPro" id="IPR012851">
    <property type="entry name" value="Spore_coat_CotF-like"/>
</dbReference>
<evidence type="ECO:0000313" key="5">
    <source>
        <dbReference type="Proteomes" id="UP000271374"/>
    </source>
</evidence>
<dbReference type="AlphaFoldDB" id="A0A431VXK5"/>
<dbReference type="Gene3D" id="1.20.1260.10">
    <property type="match status" value="1"/>
</dbReference>
<comment type="similarity">
    <text evidence="3">Belongs to the CotF family.</text>
</comment>
<sequence length="203" mass="23037">MQQQFNQNEQQPTGQMNNHGAHEVMATHEVLHGLVGAFNEYLMCEEHITDQDLKDILQRQRQFMTEEYNILLESFKTGQEPSKQTAVYKMNQSNEVQFGLTGDKPTKPNQQASQIGDKCVSGVMMSCMKSLSSCMTMAATECNNPVVRRVIADSVPNHIEMAYELFLYQNKKGYYQVPQFSGQDMQHLLNAFDPADGQGNMLQ</sequence>
<dbReference type="GO" id="GO:0030435">
    <property type="term" value="P:sporulation resulting in formation of a cellular spore"/>
    <property type="evidence" value="ECO:0007669"/>
    <property type="project" value="UniProtKB-KW"/>
</dbReference>
<dbReference type="OrthoDB" id="2577233at2"/>
<protein>
    <submittedName>
        <fullName evidence="4">Spore coat protein</fullName>
    </submittedName>
</protein>
<dbReference type="EMBL" id="RXNT01000017">
    <property type="protein sequence ID" value="RTR27873.1"/>
    <property type="molecule type" value="Genomic_DNA"/>
</dbReference>
<comment type="subcellular location">
    <subcellularLocation>
        <location evidence="2">Spore coat</location>
    </subcellularLocation>
</comment>
<dbReference type="Pfam" id="PF07875">
    <property type="entry name" value="Coat_F"/>
    <property type="match status" value="1"/>
</dbReference>
<evidence type="ECO:0000256" key="1">
    <source>
        <dbReference type="ARBA" id="ARBA00022969"/>
    </source>
</evidence>
<accession>A0A431VXK5</accession>
<name>A0A431VXK5_9BACI</name>
<evidence type="ECO:0000256" key="3">
    <source>
        <dbReference type="ARBA" id="ARBA00024344"/>
    </source>
</evidence>
<organism evidence="4 5">
    <name type="scientific">Bacillus yapensis</name>
    <dbReference type="NCBI Taxonomy" id="2492960"/>
    <lineage>
        <taxon>Bacteria</taxon>
        <taxon>Bacillati</taxon>
        <taxon>Bacillota</taxon>
        <taxon>Bacilli</taxon>
        <taxon>Bacillales</taxon>
        <taxon>Bacillaceae</taxon>
        <taxon>Bacillus</taxon>
    </lineage>
</organism>
<evidence type="ECO:0000313" key="4">
    <source>
        <dbReference type="EMBL" id="RTR27873.1"/>
    </source>
</evidence>
<evidence type="ECO:0000256" key="2">
    <source>
        <dbReference type="ARBA" id="ARBA00024325"/>
    </source>
</evidence>
<dbReference type="InterPro" id="IPR012347">
    <property type="entry name" value="Ferritin-like"/>
</dbReference>
<keyword evidence="1" id="KW-0749">Sporulation</keyword>
<proteinExistence type="inferred from homology"/>
<comment type="caution">
    <text evidence="4">The sequence shown here is derived from an EMBL/GenBank/DDBJ whole genome shotgun (WGS) entry which is preliminary data.</text>
</comment>
<keyword evidence="4" id="KW-0946">Virion</keyword>